<sequence>MDNTLNTNLTEDQMSTTARKGYKLPITMDEYDAIRAKYPPIIRINVGLIILGNWDMDKIPLDQRPLTKKMLIEIGLPEAALTKEEKDALEKEKEAEGDAGETNE</sequence>
<dbReference type="Proteomes" id="UP000028664">
    <property type="component" value="Segment"/>
</dbReference>
<feature type="region of interest" description="Disordered" evidence="1">
    <location>
        <begin position="82"/>
        <end position="104"/>
    </location>
</feature>
<feature type="compositionally biased region" description="Basic and acidic residues" evidence="1">
    <location>
        <begin position="82"/>
        <end position="96"/>
    </location>
</feature>
<accession>A0A076G907</accession>
<keyword evidence="3" id="KW-1185">Reference proteome</keyword>
<evidence type="ECO:0000313" key="3">
    <source>
        <dbReference type="Proteomes" id="UP000028664"/>
    </source>
</evidence>
<evidence type="ECO:0000313" key="2">
    <source>
        <dbReference type="EMBL" id="AII28073.1"/>
    </source>
</evidence>
<dbReference type="KEGG" id="vg:20283459"/>
<dbReference type="OrthoDB" id="24961at10239"/>
<dbReference type="EMBL" id="KM051843">
    <property type="protein sequence ID" value="AII28073.1"/>
    <property type="molecule type" value="Genomic_DNA"/>
</dbReference>
<dbReference type="RefSeq" id="YP_009056441.1">
    <property type="nucleotide sequence ID" value="NC_024792.1"/>
</dbReference>
<name>A0A076G907_9CAUD</name>
<reference evidence="2 3" key="1">
    <citation type="submission" date="2014-06" db="EMBL/GenBank/DDBJ databases">
        <title>Bioinformatic genomic analysis of Bacillus phage Bobb.</title>
        <authorList>
            <person name="Lewis H.M.N."/>
            <person name="Temple L."/>
            <person name="Barth R.N."/>
            <person name="Bowles K.M."/>
            <person name="Churchin D.I."/>
            <person name="Scott-Croshaw C."/>
            <person name="Glasgow G.H."/>
            <person name="Gloe M.W."/>
            <person name="McGough T.M."/>
            <person name="Nutbrown S.A."/>
            <person name="Romulus S.R."/>
            <person name="Sanders K.A.M."/>
            <person name="Diachok C.R."/>
            <person name="Serigano J.P."/>
            <person name="Shin D."/>
            <person name="Suresh M.H."/>
            <person name="Conner A.R.N."/>
            <person name="Korba R.M."/>
            <person name="Livermore R.J."/>
            <person name="Rohlf M.B."/>
            <person name="Utterback S.D."/>
            <person name="Wilson V.E."/>
        </authorList>
    </citation>
    <scope>NUCLEOTIDE SEQUENCE [LARGE SCALE GENOMIC DNA]</scope>
</reference>
<protein>
    <submittedName>
        <fullName evidence="2">Uncharacterized protein</fullName>
    </submittedName>
</protein>
<organism evidence="2 3">
    <name type="scientific">Bacillus phage Bobb</name>
    <dbReference type="NCBI Taxonomy" id="1527469"/>
    <lineage>
        <taxon>Viruses</taxon>
        <taxon>Duplodnaviria</taxon>
        <taxon>Heunggongvirae</taxon>
        <taxon>Uroviricota</taxon>
        <taxon>Caudoviricetes</taxon>
        <taxon>Herelleviridae</taxon>
        <taxon>Bastillevirinae</taxon>
        <taxon>Agatevirus</taxon>
        <taxon>Agatevirus bobb</taxon>
    </lineage>
</organism>
<evidence type="ECO:0000256" key="1">
    <source>
        <dbReference type="SAM" id="MobiDB-lite"/>
    </source>
</evidence>
<dbReference type="GeneID" id="20283459"/>
<proteinExistence type="predicted"/>